<dbReference type="Proteomes" id="UP001497472">
    <property type="component" value="Unassembled WGS sequence"/>
</dbReference>
<proteinExistence type="predicted"/>
<gene>
    <name evidence="1" type="ORF">LNINA_LOCUS14061</name>
</gene>
<dbReference type="EMBL" id="CAVLEF010000280">
    <property type="protein sequence ID" value="CAK1555226.1"/>
    <property type="molecule type" value="Genomic_DNA"/>
</dbReference>
<sequence length="103" mass="11754">MQLCTAPQYCGTNSERLSIVHLLQFYTEVEILNGIRFKSAFSAEIEYLVHLYGELIFFNALNVSLYTCCGKKRGSESIGSNPENYKFRAFFGDYNTGDNKNEN</sequence>
<reference evidence="1 2" key="1">
    <citation type="submission" date="2023-11" db="EMBL/GenBank/DDBJ databases">
        <authorList>
            <person name="Okamura Y."/>
        </authorList>
    </citation>
    <scope>NUCLEOTIDE SEQUENCE [LARGE SCALE GENOMIC DNA]</scope>
</reference>
<keyword evidence="2" id="KW-1185">Reference proteome</keyword>
<dbReference type="AlphaFoldDB" id="A0AAV1K259"/>
<organism evidence="1 2">
    <name type="scientific">Leptosia nina</name>
    <dbReference type="NCBI Taxonomy" id="320188"/>
    <lineage>
        <taxon>Eukaryota</taxon>
        <taxon>Metazoa</taxon>
        <taxon>Ecdysozoa</taxon>
        <taxon>Arthropoda</taxon>
        <taxon>Hexapoda</taxon>
        <taxon>Insecta</taxon>
        <taxon>Pterygota</taxon>
        <taxon>Neoptera</taxon>
        <taxon>Endopterygota</taxon>
        <taxon>Lepidoptera</taxon>
        <taxon>Glossata</taxon>
        <taxon>Ditrysia</taxon>
        <taxon>Papilionoidea</taxon>
        <taxon>Pieridae</taxon>
        <taxon>Pierinae</taxon>
        <taxon>Leptosia</taxon>
    </lineage>
</organism>
<evidence type="ECO:0000313" key="2">
    <source>
        <dbReference type="Proteomes" id="UP001497472"/>
    </source>
</evidence>
<accession>A0AAV1K259</accession>
<comment type="caution">
    <text evidence="1">The sequence shown here is derived from an EMBL/GenBank/DDBJ whole genome shotgun (WGS) entry which is preliminary data.</text>
</comment>
<evidence type="ECO:0000313" key="1">
    <source>
        <dbReference type="EMBL" id="CAK1555226.1"/>
    </source>
</evidence>
<name>A0AAV1K259_9NEOP</name>
<protein>
    <submittedName>
        <fullName evidence="1">Uncharacterized protein</fullName>
    </submittedName>
</protein>